<comment type="subcellular location">
    <subcellularLocation>
        <location evidence="1">Membrane</location>
        <topology evidence="1">Multi-pass membrane protein</topology>
    </subcellularLocation>
</comment>
<proteinExistence type="inferred from homology"/>
<evidence type="ECO:0000313" key="7">
    <source>
        <dbReference type="EMBL" id="OON17898.1"/>
    </source>
</evidence>
<protein>
    <recommendedName>
        <fullName evidence="9">Sodium:sulfate symporter transmembrane region</fullName>
    </recommendedName>
</protein>
<dbReference type="Pfam" id="PF00939">
    <property type="entry name" value="Na_sulph_symp"/>
    <property type="match status" value="1"/>
</dbReference>
<comment type="similarity">
    <text evidence="2">Belongs to the SLC13A/DASS transporter (TC 2.A.47) family. NADC subfamily.</text>
</comment>
<reference evidence="7 8" key="1">
    <citation type="submission" date="2015-03" db="EMBL/GenBank/DDBJ databases">
        <title>Draft genome of the nematode, Opisthorchis viverrini.</title>
        <authorList>
            <person name="Mitreva M."/>
        </authorList>
    </citation>
    <scope>NUCLEOTIDE SEQUENCE [LARGE SCALE GENOMIC DNA]</scope>
    <source>
        <strain evidence="7">Khon Kaen</strain>
    </source>
</reference>
<feature type="transmembrane region" description="Helical" evidence="6">
    <location>
        <begin position="64"/>
        <end position="90"/>
    </location>
</feature>
<organism evidence="7 8">
    <name type="scientific">Opisthorchis viverrini</name>
    <name type="common">Southeast Asian liver fluke</name>
    <dbReference type="NCBI Taxonomy" id="6198"/>
    <lineage>
        <taxon>Eukaryota</taxon>
        <taxon>Metazoa</taxon>
        <taxon>Spiralia</taxon>
        <taxon>Lophotrochozoa</taxon>
        <taxon>Platyhelminthes</taxon>
        <taxon>Trematoda</taxon>
        <taxon>Digenea</taxon>
        <taxon>Opisthorchiida</taxon>
        <taxon>Opisthorchiata</taxon>
        <taxon>Opisthorchiidae</taxon>
        <taxon>Opisthorchis</taxon>
    </lineage>
</organism>
<gene>
    <name evidence="7" type="ORF">X801_06257</name>
</gene>
<keyword evidence="8" id="KW-1185">Reference proteome</keyword>
<keyword evidence="4 6" id="KW-1133">Transmembrane helix</keyword>
<evidence type="ECO:0008006" key="9">
    <source>
        <dbReference type="Google" id="ProtNLM"/>
    </source>
</evidence>
<dbReference type="PANTHER" id="PTHR10283:SF82">
    <property type="entry name" value="SOLUTE CARRIER FAMILY 13 MEMBER 2"/>
    <property type="match status" value="1"/>
</dbReference>
<dbReference type="Proteomes" id="UP000243686">
    <property type="component" value="Unassembled WGS sequence"/>
</dbReference>
<sequence>MAFLTLDSERLDSQRNSEVAEPRDKLPVASVGNQALTVEHVPSPIDSKTDPESMRYVNLRGFNIGLSLAVCYASTCGGLATVTGTGPNAIFFGQVNSRYGEMTGLNFGSWMAFAMPISILMLLVTWIVLTMIYIGP</sequence>
<evidence type="ECO:0000256" key="1">
    <source>
        <dbReference type="ARBA" id="ARBA00004141"/>
    </source>
</evidence>
<dbReference type="GO" id="GO:0015556">
    <property type="term" value="F:C4-dicarboxylate transmembrane transporter activity"/>
    <property type="evidence" value="ECO:0007669"/>
    <property type="project" value="UniProtKB-ARBA"/>
</dbReference>
<accession>A0A1S8WTW7</accession>
<evidence type="ECO:0000256" key="3">
    <source>
        <dbReference type="ARBA" id="ARBA00022692"/>
    </source>
</evidence>
<dbReference type="PANTHER" id="PTHR10283">
    <property type="entry name" value="SOLUTE CARRIER FAMILY 13 MEMBER"/>
    <property type="match status" value="1"/>
</dbReference>
<dbReference type="GO" id="GO:0005310">
    <property type="term" value="F:dicarboxylic acid transmembrane transporter activity"/>
    <property type="evidence" value="ECO:0007669"/>
    <property type="project" value="UniProtKB-ARBA"/>
</dbReference>
<feature type="transmembrane region" description="Helical" evidence="6">
    <location>
        <begin position="110"/>
        <end position="134"/>
    </location>
</feature>
<dbReference type="EMBL" id="KV894745">
    <property type="protein sequence ID" value="OON17898.1"/>
    <property type="molecule type" value="Genomic_DNA"/>
</dbReference>
<evidence type="ECO:0000313" key="8">
    <source>
        <dbReference type="Proteomes" id="UP000243686"/>
    </source>
</evidence>
<keyword evidence="3 6" id="KW-0812">Transmembrane</keyword>
<evidence type="ECO:0000256" key="6">
    <source>
        <dbReference type="SAM" id="Phobius"/>
    </source>
</evidence>
<dbReference type="AlphaFoldDB" id="A0A1S8WTW7"/>
<name>A0A1S8WTW7_OPIVI</name>
<evidence type="ECO:0000256" key="2">
    <source>
        <dbReference type="ARBA" id="ARBA00006772"/>
    </source>
</evidence>
<dbReference type="GO" id="GO:0005886">
    <property type="term" value="C:plasma membrane"/>
    <property type="evidence" value="ECO:0007669"/>
    <property type="project" value="TreeGrafter"/>
</dbReference>
<dbReference type="InterPro" id="IPR001898">
    <property type="entry name" value="SLC13A/DASS"/>
</dbReference>
<evidence type="ECO:0000256" key="5">
    <source>
        <dbReference type="ARBA" id="ARBA00023136"/>
    </source>
</evidence>
<feature type="non-terminal residue" evidence="7">
    <location>
        <position position="136"/>
    </location>
</feature>
<evidence type="ECO:0000256" key="4">
    <source>
        <dbReference type="ARBA" id="ARBA00022989"/>
    </source>
</evidence>
<keyword evidence="5 6" id="KW-0472">Membrane</keyword>